<keyword evidence="2" id="KW-0813">Transport</keyword>
<evidence type="ECO:0000256" key="2">
    <source>
        <dbReference type="ARBA" id="ARBA00022448"/>
    </source>
</evidence>
<dbReference type="Gene3D" id="2.40.50.100">
    <property type="match status" value="1"/>
</dbReference>
<dbReference type="PANTHER" id="PTHR30097:SF4">
    <property type="entry name" value="SLR6042 PROTEIN"/>
    <property type="match status" value="1"/>
</dbReference>
<dbReference type="PANTHER" id="PTHR30097">
    <property type="entry name" value="CATION EFFLUX SYSTEM PROTEIN CUSB"/>
    <property type="match status" value="1"/>
</dbReference>
<reference evidence="4 5" key="1">
    <citation type="submission" date="2019-01" db="EMBL/GenBank/DDBJ databases">
        <title>Filimonas sp. strain TTM-71.</title>
        <authorList>
            <person name="Chen W.-M."/>
        </authorList>
    </citation>
    <scope>NUCLEOTIDE SEQUENCE [LARGE SCALE GENOMIC DNA]</scope>
    <source>
        <strain evidence="4 5">TTM-71</strain>
    </source>
</reference>
<evidence type="ECO:0000259" key="3">
    <source>
        <dbReference type="Pfam" id="PF25954"/>
    </source>
</evidence>
<gene>
    <name evidence="4" type="ORF">ESB13_08535</name>
</gene>
<dbReference type="Gene3D" id="2.40.30.170">
    <property type="match status" value="1"/>
</dbReference>
<dbReference type="RefSeq" id="WP_129002576.1">
    <property type="nucleotide sequence ID" value="NZ_SDHZ01000001.1"/>
</dbReference>
<evidence type="ECO:0000256" key="1">
    <source>
        <dbReference type="ARBA" id="ARBA00009477"/>
    </source>
</evidence>
<dbReference type="GO" id="GO:0022857">
    <property type="term" value="F:transmembrane transporter activity"/>
    <property type="evidence" value="ECO:0007669"/>
    <property type="project" value="InterPro"/>
</dbReference>
<dbReference type="InterPro" id="IPR058792">
    <property type="entry name" value="Beta-barrel_RND_2"/>
</dbReference>
<proteinExistence type="inferred from homology"/>
<comment type="caution">
    <text evidence="4">The sequence shown here is derived from an EMBL/GenBank/DDBJ whole genome shotgun (WGS) entry which is preliminary data.</text>
</comment>
<dbReference type="Gene3D" id="2.40.420.20">
    <property type="match status" value="1"/>
</dbReference>
<keyword evidence="5" id="KW-1185">Reference proteome</keyword>
<dbReference type="PROSITE" id="PS51257">
    <property type="entry name" value="PROKAR_LIPOPROTEIN"/>
    <property type="match status" value="1"/>
</dbReference>
<dbReference type="GO" id="GO:0060003">
    <property type="term" value="P:copper ion export"/>
    <property type="evidence" value="ECO:0007669"/>
    <property type="project" value="TreeGrafter"/>
</dbReference>
<protein>
    <submittedName>
        <fullName evidence="4">Efflux RND transporter periplasmic adaptor subunit</fullName>
    </submittedName>
</protein>
<dbReference type="InterPro" id="IPR051909">
    <property type="entry name" value="MFP_Cation_Efflux"/>
</dbReference>
<sequence length="381" mass="41742">MKQYIAGLLGLIMLTACGGGKKEAEKETAKAGSTEDVTSVSFTPQQLKSVGIETGKPLMEKISGLLRVQGKIDVPPQSTVSLSFPLGGYLKSTTLLPGMPVKKGQVLAEMEDMQFIQLQQDYLTAKELYELAVLEHSRQKDLNASKASSDKVLQQAKAEMEKQRILMNALGMKLEMIGIDAHKLDAGSLTRTVHIKSPINGFVSKVNVNVGKYTAPTDMLFELVDPGDIHLSLNVFEKDLNSLSVGQKVTAYTNANPDKKYMAEIILISKSLNADRAAEIHCHFENYHATLVPGMFMNGEIAVDNKEALTVPEEAVVRWENKFYVFVDAGNNNFRMTEIVPGISSKGRQQIEANGITAQTSLVTKNAYAVLMKIKNTGEEE</sequence>
<evidence type="ECO:0000313" key="4">
    <source>
        <dbReference type="EMBL" id="RXK86827.1"/>
    </source>
</evidence>
<name>A0A4Q1DBL0_9BACT</name>
<dbReference type="GO" id="GO:0015679">
    <property type="term" value="P:plasma membrane copper ion transport"/>
    <property type="evidence" value="ECO:0007669"/>
    <property type="project" value="TreeGrafter"/>
</dbReference>
<dbReference type="NCBIfam" id="TIGR01730">
    <property type="entry name" value="RND_mfp"/>
    <property type="match status" value="1"/>
</dbReference>
<accession>A0A4Q1DBL0</accession>
<dbReference type="EMBL" id="SDHZ01000001">
    <property type="protein sequence ID" value="RXK86827.1"/>
    <property type="molecule type" value="Genomic_DNA"/>
</dbReference>
<dbReference type="Proteomes" id="UP000290545">
    <property type="component" value="Unassembled WGS sequence"/>
</dbReference>
<dbReference type="SUPFAM" id="SSF111369">
    <property type="entry name" value="HlyD-like secretion proteins"/>
    <property type="match status" value="1"/>
</dbReference>
<organism evidence="4 5">
    <name type="scientific">Filimonas effusa</name>
    <dbReference type="NCBI Taxonomy" id="2508721"/>
    <lineage>
        <taxon>Bacteria</taxon>
        <taxon>Pseudomonadati</taxon>
        <taxon>Bacteroidota</taxon>
        <taxon>Chitinophagia</taxon>
        <taxon>Chitinophagales</taxon>
        <taxon>Chitinophagaceae</taxon>
        <taxon>Filimonas</taxon>
    </lineage>
</organism>
<dbReference type="Pfam" id="PF25954">
    <property type="entry name" value="Beta-barrel_RND_2"/>
    <property type="match status" value="1"/>
</dbReference>
<dbReference type="GO" id="GO:0016020">
    <property type="term" value="C:membrane"/>
    <property type="evidence" value="ECO:0007669"/>
    <property type="project" value="InterPro"/>
</dbReference>
<dbReference type="OrthoDB" id="9814657at2"/>
<evidence type="ECO:0000313" key="5">
    <source>
        <dbReference type="Proteomes" id="UP000290545"/>
    </source>
</evidence>
<feature type="domain" description="CusB-like beta-barrel" evidence="3">
    <location>
        <begin position="231"/>
        <end position="301"/>
    </location>
</feature>
<dbReference type="InterPro" id="IPR006143">
    <property type="entry name" value="RND_pump_MFP"/>
</dbReference>
<comment type="similarity">
    <text evidence="1">Belongs to the membrane fusion protein (MFP) (TC 8.A.1) family.</text>
</comment>
<dbReference type="AlphaFoldDB" id="A0A4Q1DBL0"/>
<dbReference type="Gene3D" id="1.10.287.470">
    <property type="entry name" value="Helix hairpin bin"/>
    <property type="match status" value="1"/>
</dbReference>
<dbReference type="GO" id="GO:0030313">
    <property type="term" value="C:cell envelope"/>
    <property type="evidence" value="ECO:0007669"/>
    <property type="project" value="TreeGrafter"/>
</dbReference>